<dbReference type="Proteomes" id="UP001149090">
    <property type="component" value="Unassembled WGS sequence"/>
</dbReference>
<dbReference type="FunFam" id="3.40.50.300:FF:000222">
    <property type="entry name" value="RAB32, member RAS oncogene family"/>
    <property type="match status" value="1"/>
</dbReference>
<evidence type="ECO:0000313" key="7">
    <source>
        <dbReference type="EMBL" id="KAJ5072149.1"/>
    </source>
</evidence>
<comment type="function">
    <text evidence="6">The small GTPases Rab are key regulators in vesicle trafficking.</text>
</comment>
<evidence type="ECO:0000256" key="1">
    <source>
        <dbReference type="ARBA" id="ARBA00006270"/>
    </source>
</evidence>
<keyword evidence="6" id="KW-0472">Membrane</keyword>
<comment type="similarity">
    <text evidence="1 6">Belongs to the small GTPase superfamily. Rab family.</text>
</comment>
<dbReference type="SMART" id="SM00173">
    <property type="entry name" value="RAS"/>
    <property type="match status" value="1"/>
</dbReference>
<dbReference type="SMART" id="SM00174">
    <property type="entry name" value="RHO"/>
    <property type="match status" value="1"/>
</dbReference>
<dbReference type="InterPro" id="IPR005225">
    <property type="entry name" value="Small_GTP-bd"/>
</dbReference>
<keyword evidence="4 6" id="KW-0449">Lipoprotein</keyword>
<dbReference type="GO" id="GO:0005770">
    <property type="term" value="C:late endosome"/>
    <property type="evidence" value="ECO:0007669"/>
    <property type="project" value="TreeGrafter"/>
</dbReference>
<dbReference type="PROSITE" id="PS51419">
    <property type="entry name" value="RAB"/>
    <property type="match status" value="1"/>
</dbReference>
<keyword evidence="3 6" id="KW-0342">GTP-binding</keyword>
<evidence type="ECO:0000256" key="5">
    <source>
        <dbReference type="ARBA" id="ARBA00023289"/>
    </source>
</evidence>
<dbReference type="PANTHER" id="PTHR47981:SF39">
    <property type="entry name" value="RAS-RELATED PROTEIN RAB"/>
    <property type="match status" value="1"/>
</dbReference>
<proteinExistence type="inferred from homology"/>
<dbReference type="GO" id="GO:0045335">
    <property type="term" value="C:phagocytic vesicle"/>
    <property type="evidence" value="ECO:0007669"/>
    <property type="project" value="TreeGrafter"/>
</dbReference>
<keyword evidence="8" id="KW-1185">Reference proteome</keyword>
<dbReference type="PANTHER" id="PTHR47981">
    <property type="entry name" value="RAB FAMILY"/>
    <property type="match status" value="1"/>
</dbReference>
<dbReference type="Pfam" id="PF00071">
    <property type="entry name" value="Ras"/>
    <property type="match status" value="1"/>
</dbReference>
<dbReference type="PRINTS" id="PR00449">
    <property type="entry name" value="RASTRNSFRMNG"/>
</dbReference>
<evidence type="ECO:0000256" key="2">
    <source>
        <dbReference type="ARBA" id="ARBA00022741"/>
    </source>
</evidence>
<name>A0A9Q0RAX8_ANAIG</name>
<dbReference type="GO" id="GO:0016020">
    <property type="term" value="C:membrane"/>
    <property type="evidence" value="ECO:0007669"/>
    <property type="project" value="UniProtKB-SubCell"/>
</dbReference>
<keyword evidence="5 6" id="KW-0636">Prenylation</keyword>
<dbReference type="Gene3D" id="3.40.50.300">
    <property type="entry name" value="P-loop containing nucleotide triphosphate hydrolases"/>
    <property type="match status" value="1"/>
</dbReference>
<dbReference type="InterPro" id="IPR001806">
    <property type="entry name" value="Small_GTPase"/>
</dbReference>
<dbReference type="GO" id="GO:0005764">
    <property type="term" value="C:lysosome"/>
    <property type="evidence" value="ECO:0007669"/>
    <property type="project" value="TreeGrafter"/>
</dbReference>
<dbReference type="GO" id="GO:0003924">
    <property type="term" value="F:GTPase activity"/>
    <property type="evidence" value="ECO:0007669"/>
    <property type="project" value="UniProtKB-UniRule"/>
</dbReference>
<protein>
    <recommendedName>
        <fullName evidence="6">Ras-related protein Rab</fullName>
    </recommendedName>
</protein>
<dbReference type="EMBL" id="JAPDFW010000082">
    <property type="protein sequence ID" value="KAJ5072149.1"/>
    <property type="molecule type" value="Genomic_DNA"/>
</dbReference>
<evidence type="ECO:0000256" key="3">
    <source>
        <dbReference type="ARBA" id="ARBA00023134"/>
    </source>
</evidence>
<dbReference type="AlphaFoldDB" id="A0A9Q0RAX8"/>
<dbReference type="GO" id="GO:0090385">
    <property type="term" value="P:phagosome-lysosome fusion"/>
    <property type="evidence" value="ECO:0007669"/>
    <property type="project" value="TreeGrafter"/>
</dbReference>
<dbReference type="OrthoDB" id="245989at2759"/>
<dbReference type="PROSITE" id="PS51420">
    <property type="entry name" value="RHO"/>
    <property type="match status" value="1"/>
</dbReference>
<dbReference type="CDD" id="cd04107">
    <property type="entry name" value="Rab32_Rab38"/>
    <property type="match status" value="1"/>
</dbReference>
<organism evidence="7 8">
    <name type="scientific">Anaeramoeba ignava</name>
    <name type="common">Anaerobic marine amoeba</name>
    <dbReference type="NCBI Taxonomy" id="1746090"/>
    <lineage>
        <taxon>Eukaryota</taxon>
        <taxon>Metamonada</taxon>
        <taxon>Anaeramoebidae</taxon>
        <taxon>Anaeramoeba</taxon>
    </lineage>
</organism>
<dbReference type="SMART" id="SM00176">
    <property type="entry name" value="RAN"/>
    <property type="match status" value="1"/>
</dbReference>
<dbReference type="SMART" id="SM00175">
    <property type="entry name" value="RAB"/>
    <property type="match status" value="1"/>
</dbReference>
<comment type="subcellular location">
    <subcellularLocation>
        <location evidence="6">Membrane</location>
        <topology evidence="6">Lipid-anchor</topology>
    </subcellularLocation>
</comment>
<accession>A0A9Q0RAX8</accession>
<dbReference type="GO" id="GO:0008333">
    <property type="term" value="P:endosome to lysosome transport"/>
    <property type="evidence" value="ECO:0007669"/>
    <property type="project" value="TreeGrafter"/>
</dbReference>
<evidence type="ECO:0000313" key="8">
    <source>
        <dbReference type="Proteomes" id="UP001149090"/>
    </source>
</evidence>
<evidence type="ECO:0000256" key="4">
    <source>
        <dbReference type="ARBA" id="ARBA00023288"/>
    </source>
</evidence>
<dbReference type="InterPro" id="IPR030697">
    <property type="entry name" value="Rab29/Rab38/Rab32"/>
</dbReference>
<evidence type="ECO:0000256" key="6">
    <source>
        <dbReference type="RuleBase" id="RU367128"/>
    </source>
</evidence>
<dbReference type="GO" id="GO:0005525">
    <property type="term" value="F:GTP binding"/>
    <property type="evidence" value="ECO:0007669"/>
    <property type="project" value="UniProtKB-UniRule"/>
</dbReference>
<keyword evidence="2 6" id="KW-0547">Nucleotide-binding</keyword>
<sequence length="232" mass="26376">MADDFQGEDDKGYLYKVLVVGDSGTGKTSYINSFVHGIFSNRYKATIGVDFALKVMNISDDKVVRLQLWDIAAKMKLKFIYKIKIKLGQERYTNMTRVYYNEAVGAFVVFDVTRMDTLENVKKWKNDIDSKTFLPDGSVIPVVLLANKFDLTPEGFGKTDKEMDEFCKEFGFLGWFPTSAKTKLNINECAQFLVNKILENDLKMKQNKKPKEQAIHLEEPLTTQSKGGNGCC</sequence>
<dbReference type="PROSITE" id="PS51421">
    <property type="entry name" value="RAS"/>
    <property type="match status" value="1"/>
</dbReference>
<dbReference type="NCBIfam" id="TIGR00231">
    <property type="entry name" value="small_GTP"/>
    <property type="match status" value="1"/>
</dbReference>
<reference evidence="7" key="1">
    <citation type="submission" date="2022-10" db="EMBL/GenBank/DDBJ databases">
        <title>Novel sulphate-reducing endosymbionts in the free-living metamonad Anaeramoeba.</title>
        <authorList>
            <person name="Jerlstrom-Hultqvist J."/>
            <person name="Cepicka I."/>
            <person name="Gallot-Lavallee L."/>
            <person name="Salas-Leiva D."/>
            <person name="Curtis B.A."/>
            <person name="Zahonova K."/>
            <person name="Pipaliya S."/>
            <person name="Dacks J."/>
            <person name="Roger A.J."/>
        </authorList>
    </citation>
    <scope>NUCLEOTIDE SEQUENCE</scope>
    <source>
        <strain evidence="7">BMAN</strain>
    </source>
</reference>
<dbReference type="OMA" id="ARRKLCC"/>
<dbReference type="SUPFAM" id="SSF52540">
    <property type="entry name" value="P-loop containing nucleoside triphosphate hydrolases"/>
    <property type="match status" value="1"/>
</dbReference>
<gene>
    <name evidence="7" type="ORF">M0811_09529</name>
</gene>
<comment type="caution">
    <text evidence="7">The sequence shown here is derived from an EMBL/GenBank/DDBJ whole genome shotgun (WGS) entry which is preliminary data.</text>
</comment>
<dbReference type="GO" id="GO:0005802">
    <property type="term" value="C:trans-Golgi network"/>
    <property type="evidence" value="ECO:0007669"/>
    <property type="project" value="UniProtKB-UniRule"/>
</dbReference>
<dbReference type="InterPro" id="IPR027417">
    <property type="entry name" value="P-loop_NTPase"/>
</dbReference>